<evidence type="ECO:0000256" key="13">
    <source>
        <dbReference type="RuleBase" id="RU364040"/>
    </source>
</evidence>
<comment type="cofactor">
    <cofactor evidence="11 13">
        <name>Zn(2+)</name>
        <dbReference type="ChEBI" id="CHEBI:29105"/>
    </cofactor>
    <text evidence="11 13">Binds 1 zinc ion per subunit.</text>
</comment>
<dbReference type="Pfam" id="PF01433">
    <property type="entry name" value="Peptidase_M1"/>
    <property type="match status" value="1"/>
</dbReference>
<keyword evidence="8 13" id="KW-0482">Metalloprotease</keyword>
<accession>A0A932ENE0</accession>
<evidence type="ECO:0000256" key="4">
    <source>
        <dbReference type="ARBA" id="ARBA00022670"/>
    </source>
</evidence>
<dbReference type="Gene3D" id="1.25.50.20">
    <property type="match status" value="1"/>
</dbReference>
<comment type="catalytic activity">
    <reaction evidence="1">
        <text>Release of an N-terminal amino acid, Xaa-|-Yaa- from a peptide, amide or arylamide. Xaa is preferably Ala, but may be most amino acids including Pro (slow action). When a terminal hydrophobic residue is followed by a prolyl residue, the two may be released as an intact Xaa-Pro dipeptide.</text>
        <dbReference type="EC" id="3.4.11.2"/>
    </reaction>
</comment>
<dbReference type="FunFam" id="1.10.390.10:FF:000006">
    <property type="entry name" value="Puromycin-sensitive aminopeptidase"/>
    <property type="match status" value="1"/>
</dbReference>
<evidence type="ECO:0000259" key="15">
    <source>
        <dbReference type="Pfam" id="PF01433"/>
    </source>
</evidence>
<dbReference type="Gene3D" id="2.60.40.1910">
    <property type="match status" value="1"/>
</dbReference>
<evidence type="ECO:0000256" key="12">
    <source>
        <dbReference type="PIRSR" id="PIRSR634016-4"/>
    </source>
</evidence>
<dbReference type="CDD" id="cd09601">
    <property type="entry name" value="M1_APN-Q_like"/>
    <property type="match status" value="1"/>
</dbReference>
<evidence type="ECO:0000256" key="14">
    <source>
        <dbReference type="SAM" id="SignalP"/>
    </source>
</evidence>
<feature type="site" description="Transition state stabilizer" evidence="12">
    <location>
        <position position="398"/>
    </location>
</feature>
<feature type="binding site" evidence="10">
    <location>
        <position position="804"/>
    </location>
    <ligand>
        <name>substrate</name>
    </ligand>
</feature>
<dbReference type="InterPro" id="IPR014782">
    <property type="entry name" value="Peptidase_M1_dom"/>
</dbReference>
<dbReference type="InterPro" id="IPR027268">
    <property type="entry name" value="Peptidase_M4/M1_CTD_sf"/>
</dbReference>
<keyword evidence="14" id="KW-0732">Signal</keyword>
<sequence>MRRISILFLLCTAALALHAQRLPDTVTPHHYILKFTPDLKAAKFAGEETIHGDINRPTKDIVLNALEIEFQQVTVQALPGGAVQTAKVALDPQKEMATLSVDQELPKGPVEIKIKYTGILNDQLRGLYLSKGEGRNYATTQMEPTDARRAFPGWDEPAYKAPFDISVVADTGDTAISNSRIAKDEPGPGPGKHTITFAPTPKMSTYLVALAVGDWKCQEGTQDGIPIRICATPDKAHLLGEALAAAKSIQHYYNQWYAPKYISPKLDVLAVPDFSAGAMENTAAIFYREVLLFYDAKTTSSSLQKTVWDVLAHEQAHMWFGDLVTMQWWNDIWLNEGFATWMSSKPVRAAHPEWNNQIDEVDSATNAMAVDSLVATRPIRQDATTSQEIGELFDGIAYEKTAAVLRMLEGYEGPQVFQKGTNDYLAAHKYGNATAEDFWGAQTAASRKPIDKVMASFVLQPGVPLVSVDAKCSAGKTDVAITQQRFFSDRLAMDKGSEQLWQVPTCLKYGTKGKSETKCELVTAKQATITLPACADWVYANADARGYYRAAYSPASYKQLMTAAASLLPQERLALVDNQWALVRSGRSDVGDFLQLTEALRTDRGRALWENLNARLNTINRYLTTVEDKANFRTFVASLYRPMIAELGYTKRADDSTDTQQLRREVFNGLALVAEDPDAIAKAKELTQQEIKQPGSVDAELLSVAVAGAARFGDAALYDQYLVAMKQEKEPERHYNFVYGLTLFRQPELVKRSFELVEGPDIRNQDATGFVNSLVGDPYNQQQAWELFKSDWPALEKKMSSYVRGESVRVAGSFCDAGMRDDAKQFFASKGNPQSRTARQTMERINSCIDLKQQQQPKLSAWMAQHGGSKARAAR</sequence>
<dbReference type="Pfam" id="PF11838">
    <property type="entry name" value="ERAP1_C"/>
    <property type="match status" value="1"/>
</dbReference>
<dbReference type="InterPro" id="IPR024571">
    <property type="entry name" value="ERAP1-like_C_dom"/>
</dbReference>
<proteinExistence type="inferred from homology"/>
<evidence type="ECO:0000256" key="1">
    <source>
        <dbReference type="ARBA" id="ARBA00000098"/>
    </source>
</evidence>
<dbReference type="Gene3D" id="1.10.390.10">
    <property type="entry name" value="Neutral Protease Domain 2"/>
    <property type="match status" value="1"/>
</dbReference>
<dbReference type="InterPro" id="IPR042097">
    <property type="entry name" value="Aminopeptidase_N-like_N_sf"/>
</dbReference>
<evidence type="ECO:0000259" key="17">
    <source>
        <dbReference type="Pfam" id="PF17900"/>
    </source>
</evidence>
<dbReference type="InterPro" id="IPR034016">
    <property type="entry name" value="M1_APN-typ"/>
</dbReference>
<evidence type="ECO:0000256" key="11">
    <source>
        <dbReference type="PIRSR" id="PIRSR634016-3"/>
    </source>
</evidence>
<dbReference type="SUPFAM" id="SSF55486">
    <property type="entry name" value="Metalloproteases ('zincins'), catalytic domain"/>
    <property type="match status" value="1"/>
</dbReference>
<feature type="domain" description="ERAP1-like C-terminal" evidence="16">
    <location>
        <begin position="537"/>
        <end position="846"/>
    </location>
</feature>
<feature type="binding site" evidence="10">
    <location>
        <position position="143"/>
    </location>
    <ligand>
        <name>substrate</name>
    </ligand>
</feature>
<feature type="active site" description="Proton acceptor" evidence="9">
    <location>
        <position position="314"/>
    </location>
</feature>
<feature type="signal peptide" evidence="14">
    <location>
        <begin position="1"/>
        <end position="19"/>
    </location>
</feature>
<evidence type="ECO:0000256" key="9">
    <source>
        <dbReference type="PIRSR" id="PIRSR634016-1"/>
    </source>
</evidence>
<evidence type="ECO:0000256" key="5">
    <source>
        <dbReference type="ARBA" id="ARBA00022723"/>
    </source>
</evidence>
<keyword evidence="4 13" id="KW-0645">Protease</keyword>
<evidence type="ECO:0000259" key="16">
    <source>
        <dbReference type="Pfam" id="PF11838"/>
    </source>
</evidence>
<evidence type="ECO:0000256" key="7">
    <source>
        <dbReference type="ARBA" id="ARBA00022833"/>
    </source>
</evidence>
<dbReference type="GO" id="GO:0006508">
    <property type="term" value="P:proteolysis"/>
    <property type="evidence" value="ECO:0007669"/>
    <property type="project" value="UniProtKB-KW"/>
</dbReference>
<feature type="domain" description="Peptidase M1 membrane alanine aminopeptidase" evidence="15">
    <location>
        <begin position="243"/>
        <end position="457"/>
    </location>
</feature>
<dbReference type="EMBL" id="JACPNR010000002">
    <property type="protein sequence ID" value="MBI2677262.1"/>
    <property type="molecule type" value="Genomic_DNA"/>
</dbReference>
<keyword evidence="6 13" id="KW-0378">Hydrolase</keyword>
<evidence type="ECO:0000256" key="6">
    <source>
        <dbReference type="ARBA" id="ARBA00022801"/>
    </source>
</evidence>
<feature type="binding site" evidence="10">
    <location>
        <begin position="277"/>
        <end position="281"/>
    </location>
    <ligand>
        <name>substrate</name>
    </ligand>
</feature>
<dbReference type="InterPro" id="IPR045357">
    <property type="entry name" value="Aminopeptidase_N-like_N"/>
</dbReference>
<dbReference type="PRINTS" id="PR00756">
    <property type="entry name" value="ALADIPTASE"/>
</dbReference>
<dbReference type="GO" id="GO:0008270">
    <property type="term" value="F:zinc ion binding"/>
    <property type="evidence" value="ECO:0007669"/>
    <property type="project" value="UniProtKB-UniRule"/>
</dbReference>
<dbReference type="GO" id="GO:0070006">
    <property type="term" value="F:metalloaminopeptidase activity"/>
    <property type="evidence" value="ECO:0007669"/>
    <property type="project" value="TreeGrafter"/>
</dbReference>
<dbReference type="Gene3D" id="2.60.40.1730">
    <property type="entry name" value="tricorn interacting facor f3 domain"/>
    <property type="match status" value="1"/>
</dbReference>
<feature type="chain" id="PRO_5037621485" description="Aminopeptidase" evidence="14">
    <location>
        <begin position="20"/>
        <end position="875"/>
    </location>
</feature>
<dbReference type="SUPFAM" id="SSF63737">
    <property type="entry name" value="Leukotriene A4 hydrolase N-terminal domain"/>
    <property type="match status" value="1"/>
</dbReference>
<dbReference type="Proteomes" id="UP000779809">
    <property type="component" value="Unassembled WGS sequence"/>
</dbReference>
<feature type="binding site" evidence="11">
    <location>
        <position position="317"/>
    </location>
    <ligand>
        <name>Zn(2+)</name>
        <dbReference type="ChEBI" id="CHEBI:29105"/>
        <note>catalytic</note>
    </ligand>
</feature>
<gene>
    <name evidence="18" type="ORF">HYX28_00615</name>
</gene>
<comment type="caution">
    <text evidence="18">The sequence shown here is derived from an EMBL/GenBank/DDBJ whole genome shotgun (WGS) entry which is preliminary data.</text>
</comment>
<comment type="similarity">
    <text evidence="2 13">Belongs to the peptidase M1 family.</text>
</comment>
<feature type="binding site" evidence="11">
    <location>
        <position position="313"/>
    </location>
    <ligand>
        <name>Zn(2+)</name>
        <dbReference type="ChEBI" id="CHEBI:29105"/>
        <note>catalytic</note>
    </ligand>
</feature>
<protein>
    <recommendedName>
        <fullName evidence="13">Aminopeptidase</fullName>
        <ecNumber evidence="13">3.4.11.-</ecNumber>
    </recommendedName>
</protein>
<reference evidence="18" key="1">
    <citation type="submission" date="2020-07" db="EMBL/GenBank/DDBJ databases">
        <title>Huge and variable diversity of episymbiotic CPR bacteria and DPANN archaea in groundwater ecosystems.</title>
        <authorList>
            <person name="He C.Y."/>
            <person name="Keren R."/>
            <person name="Whittaker M."/>
            <person name="Farag I.F."/>
            <person name="Doudna J."/>
            <person name="Cate J.H.D."/>
            <person name="Banfield J.F."/>
        </authorList>
    </citation>
    <scope>NUCLEOTIDE SEQUENCE</scope>
    <source>
        <strain evidence="18">NC_groundwater_580_Pr5_B-0.1um_64_19</strain>
    </source>
</reference>
<dbReference type="AlphaFoldDB" id="A0A932ENE0"/>
<dbReference type="PANTHER" id="PTHR11533">
    <property type="entry name" value="PROTEASE M1 ZINC METALLOPROTEASE"/>
    <property type="match status" value="1"/>
</dbReference>
<evidence type="ECO:0000256" key="2">
    <source>
        <dbReference type="ARBA" id="ARBA00010136"/>
    </source>
</evidence>
<evidence type="ECO:0000313" key="18">
    <source>
        <dbReference type="EMBL" id="MBI2677262.1"/>
    </source>
</evidence>
<keyword evidence="3 13" id="KW-0031">Aminopeptidase</keyword>
<evidence type="ECO:0000256" key="8">
    <source>
        <dbReference type="ARBA" id="ARBA00023049"/>
    </source>
</evidence>
<feature type="domain" description="Aminopeptidase N-like N-terminal" evidence="17">
    <location>
        <begin position="28"/>
        <end position="207"/>
    </location>
</feature>
<evidence type="ECO:0000256" key="3">
    <source>
        <dbReference type="ARBA" id="ARBA00022438"/>
    </source>
</evidence>
<feature type="binding site" evidence="11">
    <location>
        <position position="336"/>
    </location>
    <ligand>
        <name>Zn(2+)</name>
        <dbReference type="ChEBI" id="CHEBI:29105"/>
        <note>catalytic</note>
    </ligand>
</feature>
<keyword evidence="5 11" id="KW-0479">Metal-binding</keyword>
<dbReference type="PANTHER" id="PTHR11533:SF174">
    <property type="entry name" value="PUROMYCIN-SENSITIVE AMINOPEPTIDASE-RELATED"/>
    <property type="match status" value="1"/>
</dbReference>
<dbReference type="GO" id="GO:0042277">
    <property type="term" value="F:peptide binding"/>
    <property type="evidence" value="ECO:0007669"/>
    <property type="project" value="TreeGrafter"/>
</dbReference>
<dbReference type="GO" id="GO:0016020">
    <property type="term" value="C:membrane"/>
    <property type="evidence" value="ECO:0007669"/>
    <property type="project" value="TreeGrafter"/>
</dbReference>
<dbReference type="Pfam" id="PF17900">
    <property type="entry name" value="Peptidase_M1_N"/>
    <property type="match status" value="1"/>
</dbReference>
<keyword evidence="7 11" id="KW-0862">Zinc</keyword>
<dbReference type="GO" id="GO:0016285">
    <property type="term" value="F:alanyl aminopeptidase activity"/>
    <property type="evidence" value="ECO:0007669"/>
    <property type="project" value="UniProtKB-EC"/>
</dbReference>
<evidence type="ECO:0000313" key="19">
    <source>
        <dbReference type="Proteomes" id="UP000779809"/>
    </source>
</evidence>
<dbReference type="InterPro" id="IPR001930">
    <property type="entry name" value="Peptidase_M1"/>
</dbReference>
<dbReference type="EC" id="3.4.11.-" evidence="13"/>
<dbReference type="GO" id="GO:0043171">
    <property type="term" value="P:peptide catabolic process"/>
    <property type="evidence" value="ECO:0007669"/>
    <property type="project" value="TreeGrafter"/>
</dbReference>
<dbReference type="GO" id="GO:0005615">
    <property type="term" value="C:extracellular space"/>
    <property type="evidence" value="ECO:0007669"/>
    <property type="project" value="TreeGrafter"/>
</dbReference>
<evidence type="ECO:0000256" key="10">
    <source>
        <dbReference type="PIRSR" id="PIRSR634016-2"/>
    </source>
</evidence>
<name>A0A932ENE0_9BACT</name>
<organism evidence="18 19">
    <name type="scientific">Candidatus Korobacter versatilis</name>
    <dbReference type="NCBI Taxonomy" id="658062"/>
    <lineage>
        <taxon>Bacteria</taxon>
        <taxon>Pseudomonadati</taxon>
        <taxon>Acidobacteriota</taxon>
        <taxon>Terriglobia</taxon>
        <taxon>Terriglobales</taxon>
        <taxon>Candidatus Korobacteraceae</taxon>
        <taxon>Candidatus Korobacter</taxon>
    </lineage>
</organism>
<dbReference type="InterPro" id="IPR050344">
    <property type="entry name" value="Peptidase_M1_aminopeptidases"/>
</dbReference>
<dbReference type="GO" id="GO:0005737">
    <property type="term" value="C:cytoplasm"/>
    <property type="evidence" value="ECO:0007669"/>
    <property type="project" value="TreeGrafter"/>
</dbReference>